<evidence type="ECO:0000313" key="3">
    <source>
        <dbReference type="Proteomes" id="UP000297736"/>
    </source>
</evidence>
<dbReference type="InterPro" id="IPR029063">
    <property type="entry name" value="SAM-dependent_MTases_sf"/>
</dbReference>
<dbReference type="Gene3D" id="3.40.50.150">
    <property type="entry name" value="Vaccinia Virus protein VP39"/>
    <property type="match status" value="1"/>
</dbReference>
<sequence length="320" mass="34833">MSATATEVLIRWRIGFLRFSVGKSVFSNQKCILALPNLKCIQIENEVPTMRAPAFDASEYEAMSGYLRNASERLIDCFTPPPPRNQRPVLGDIGCGDGNFALAAVRAGWRSFGIDISTAQIAAARSRAKLQGITVDAEFHVLDEREANTVINLADAVGSVFGVIFAEDPDAAVHRMVRLVRTGGQIGLCVWGNPTASGVLRRTLAEAAGITLGIPDLPMPWEGEPALRGVLDRADVSNITIKFEDLATSAANFSEALDLFCTRAPVLRRLRVRARAVTSDTEIESTCHAALEREGSIRIESDGRVSIMDRYMIAHGYRSL</sequence>
<dbReference type="Proteomes" id="UP000297736">
    <property type="component" value="Unassembled WGS sequence"/>
</dbReference>
<feature type="domain" description="Methyltransferase" evidence="1">
    <location>
        <begin position="92"/>
        <end position="184"/>
    </location>
</feature>
<proteinExistence type="predicted"/>
<evidence type="ECO:0000313" key="2">
    <source>
        <dbReference type="EMBL" id="TGD40483.1"/>
    </source>
</evidence>
<dbReference type="AlphaFoldDB" id="A0A4Z0KRK3"/>
<organism evidence="2 3">
    <name type="scientific">Brevibacterium aurantiacum</name>
    <dbReference type="NCBI Taxonomy" id="273384"/>
    <lineage>
        <taxon>Bacteria</taxon>
        <taxon>Bacillati</taxon>
        <taxon>Actinomycetota</taxon>
        <taxon>Actinomycetes</taxon>
        <taxon>Micrococcales</taxon>
        <taxon>Brevibacteriaceae</taxon>
        <taxon>Brevibacterium</taxon>
    </lineage>
</organism>
<gene>
    <name evidence="2" type="ORF">EB834_00085</name>
</gene>
<reference evidence="2 3" key="1">
    <citation type="submission" date="2018-10" db="EMBL/GenBank/DDBJ databases">
        <title>Brevibacterium genomes from Austrain hard cheese rinds.</title>
        <authorList>
            <person name="Anast J.M."/>
            <person name="Dzieciol M."/>
            <person name="Schultz D.L."/>
            <person name="Mann E."/>
            <person name="Wagner M."/>
            <person name="Schmitz-Esser S."/>
        </authorList>
    </citation>
    <scope>NUCLEOTIDE SEQUENCE [LARGE SCALE GENOMIC DNA]</scope>
    <source>
        <strain evidence="2 3">L261</strain>
    </source>
</reference>
<protein>
    <submittedName>
        <fullName evidence="2">Class I SAM-dependent methyltransferase</fullName>
    </submittedName>
</protein>
<keyword evidence="2" id="KW-0808">Transferase</keyword>
<name>A0A4Z0KRK3_BREAU</name>
<accession>A0A4Z0KRK3</accession>
<evidence type="ECO:0000259" key="1">
    <source>
        <dbReference type="Pfam" id="PF13649"/>
    </source>
</evidence>
<dbReference type="SUPFAM" id="SSF53335">
    <property type="entry name" value="S-adenosyl-L-methionine-dependent methyltransferases"/>
    <property type="match status" value="1"/>
</dbReference>
<comment type="caution">
    <text evidence="2">The sequence shown here is derived from an EMBL/GenBank/DDBJ whole genome shotgun (WGS) entry which is preliminary data.</text>
</comment>
<keyword evidence="2" id="KW-0489">Methyltransferase</keyword>
<dbReference type="Pfam" id="PF13649">
    <property type="entry name" value="Methyltransf_25"/>
    <property type="match status" value="1"/>
</dbReference>
<dbReference type="GO" id="GO:0032259">
    <property type="term" value="P:methylation"/>
    <property type="evidence" value="ECO:0007669"/>
    <property type="project" value="UniProtKB-KW"/>
</dbReference>
<dbReference type="GO" id="GO:0008168">
    <property type="term" value="F:methyltransferase activity"/>
    <property type="evidence" value="ECO:0007669"/>
    <property type="project" value="UniProtKB-KW"/>
</dbReference>
<dbReference type="EMBL" id="RHFF01000001">
    <property type="protein sequence ID" value="TGD40483.1"/>
    <property type="molecule type" value="Genomic_DNA"/>
</dbReference>
<dbReference type="InterPro" id="IPR041698">
    <property type="entry name" value="Methyltransf_25"/>
</dbReference>
<dbReference type="CDD" id="cd02440">
    <property type="entry name" value="AdoMet_MTases"/>
    <property type="match status" value="1"/>
</dbReference>